<evidence type="ECO:0000256" key="2">
    <source>
        <dbReference type="ARBA" id="ARBA00022692"/>
    </source>
</evidence>
<organism evidence="6 7">
    <name type="scientific">Niastella koreensis</name>
    <dbReference type="NCBI Taxonomy" id="354356"/>
    <lineage>
        <taxon>Bacteria</taxon>
        <taxon>Pseudomonadati</taxon>
        <taxon>Bacteroidota</taxon>
        <taxon>Chitinophagia</taxon>
        <taxon>Chitinophagales</taxon>
        <taxon>Chitinophagaceae</taxon>
        <taxon>Niastella</taxon>
    </lineage>
</organism>
<evidence type="ECO:0000313" key="6">
    <source>
        <dbReference type="EMBL" id="OQP44024.1"/>
    </source>
</evidence>
<dbReference type="EMBL" id="LWBO01000034">
    <property type="protein sequence ID" value="OQP44024.1"/>
    <property type="molecule type" value="Genomic_DNA"/>
</dbReference>
<comment type="subcellular location">
    <subcellularLocation>
        <location evidence="1">Membrane</location>
        <topology evidence="1">Multi-pass membrane protein</topology>
    </subcellularLocation>
</comment>
<keyword evidence="4 5" id="KW-0472">Membrane</keyword>
<comment type="caution">
    <text evidence="6">The sequence shown here is derived from an EMBL/GenBank/DDBJ whole genome shotgun (WGS) entry which is preliminary data.</text>
</comment>
<proteinExistence type="predicted"/>
<keyword evidence="2 5" id="KW-0812">Transmembrane</keyword>
<feature type="transmembrane region" description="Helical" evidence="5">
    <location>
        <begin position="28"/>
        <end position="50"/>
    </location>
</feature>
<keyword evidence="7" id="KW-1185">Reference proteome</keyword>
<evidence type="ECO:0000256" key="1">
    <source>
        <dbReference type="ARBA" id="ARBA00004141"/>
    </source>
</evidence>
<name>A0ABX3NS28_9BACT</name>
<protein>
    <recommendedName>
        <fullName evidence="8">DUF4870 domain-containing protein</fullName>
    </recommendedName>
</protein>
<reference evidence="6 7" key="1">
    <citation type="submission" date="2016-04" db="EMBL/GenBank/DDBJ databases">
        <authorList>
            <person name="Chen L."/>
            <person name="Zhuang W."/>
            <person name="Wang G."/>
        </authorList>
    </citation>
    <scope>NUCLEOTIDE SEQUENCE [LARGE SCALE GENOMIC DNA]</scope>
    <source>
        <strain evidence="7">GR20</strain>
    </source>
</reference>
<evidence type="ECO:0000313" key="7">
    <source>
        <dbReference type="Proteomes" id="UP000192277"/>
    </source>
</evidence>
<dbReference type="RefSeq" id="WP_014219030.1">
    <property type="nucleotide sequence ID" value="NZ_LWBO01000034.1"/>
</dbReference>
<gene>
    <name evidence="6" type="ORF">A4D02_11170</name>
</gene>
<evidence type="ECO:0008006" key="8">
    <source>
        <dbReference type="Google" id="ProtNLM"/>
    </source>
</evidence>
<keyword evidence="3 5" id="KW-1133">Transmembrane helix</keyword>
<dbReference type="Pfam" id="PF09685">
    <property type="entry name" value="MamF_MmsF"/>
    <property type="match status" value="1"/>
</dbReference>
<dbReference type="Proteomes" id="UP000192277">
    <property type="component" value="Unassembled WGS sequence"/>
</dbReference>
<evidence type="ECO:0000256" key="3">
    <source>
        <dbReference type="ARBA" id="ARBA00022989"/>
    </source>
</evidence>
<evidence type="ECO:0000256" key="4">
    <source>
        <dbReference type="ARBA" id="ARBA00023136"/>
    </source>
</evidence>
<dbReference type="InterPro" id="IPR019109">
    <property type="entry name" value="MamF_MmsF"/>
</dbReference>
<evidence type="ECO:0000256" key="5">
    <source>
        <dbReference type="SAM" id="Phobius"/>
    </source>
</evidence>
<feature type="transmembrane region" description="Helical" evidence="5">
    <location>
        <begin position="70"/>
        <end position="103"/>
    </location>
</feature>
<accession>A0ABX3NS28</accession>
<sequence>MTSSNPSNSFLGTDQAPAYTPTSDERTLAILSHVLTIFFWIFPPLIIYLIKKDESKFVAEHAKESLNFQITAAIVFIILFITIIGIFLLWIVGILVLVLVIVATVKASESKLYRYPFTLRLIK</sequence>